<evidence type="ECO:0008006" key="4">
    <source>
        <dbReference type="Google" id="ProtNLM"/>
    </source>
</evidence>
<sequence>MKGMARCKEHFEIIKFICEDHSLLCCSECLFIHRKCKHVNKVTEQCKLHLEEYRSAQASLENSRARVHAVIEDCEREIENINNNGLKVSKEINVHIDSIIVMLNNTRSTVLKEANTKFDTETQLLRVRHSTCKSIEATIAEILPLYSLVLKAGTPEQTFILTRMFKEKIAHVQHEVAKQDETPCSIRINVEFAPEMSALLKKGYSIVSLQMNYNSFEKGKKLIDQ</sequence>
<keyword evidence="1" id="KW-0175">Coiled coil</keyword>
<dbReference type="AlphaFoldDB" id="A0A9D4FZ92"/>
<evidence type="ECO:0000313" key="2">
    <source>
        <dbReference type="EMBL" id="KAH3807151.1"/>
    </source>
</evidence>
<protein>
    <recommendedName>
        <fullName evidence="4">B box-type domain-containing protein</fullName>
    </recommendedName>
</protein>
<accession>A0A9D4FZ92</accession>
<keyword evidence="3" id="KW-1185">Reference proteome</keyword>
<proteinExistence type="predicted"/>
<feature type="coiled-coil region" evidence="1">
    <location>
        <begin position="64"/>
        <end position="91"/>
    </location>
</feature>
<comment type="caution">
    <text evidence="2">The sequence shown here is derived from an EMBL/GenBank/DDBJ whole genome shotgun (WGS) entry which is preliminary data.</text>
</comment>
<evidence type="ECO:0000313" key="3">
    <source>
        <dbReference type="Proteomes" id="UP000828390"/>
    </source>
</evidence>
<dbReference type="EMBL" id="JAIWYP010000006">
    <property type="protein sequence ID" value="KAH3807151.1"/>
    <property type="molecule type" value="Genomic_DNA"/>
</dbReference>
<evidence type="ECO:0000256" key="1">
    <source>
        <dbReference type="SAM" id="Coils"/>
    </source>
</evidence>
<reference evidence="2" key="2">
    <citation type="submission" date="2020-11" db="EMBL/GenBank/DDBJ databases">
        <authorList>
            <person name="McCartney M.A."/>
            <person name="Auch B."/>
            <person name="Kono T."/>
            <person name="Mallez S."/>
            <person name="Becker A."/>
            <person name="Gohl D.M."/>
            <person name="Silverstein K.A.T."/>
            <person name="Koren S."/>
            <person name="Bechman K.B."/>
            <person name="Herman A."/>
            <person name="Abrahante J.E."/>
            <person name="Garbe J."/>
        </authorList>
    </citation>
    <scope>NUCLEOTIDE SEQUENCE</scope>
    <source>
        <strain evidence="2">Duluth1</strain>
        <tissue evidence="2">Whole animal</tissue>
    </source>
</reference>
<organism evidence="2 3">
    <name type="scientific">Dreissena polymorpha</name>
    <name type="common">Zebra mussel</name>
    <name type="synonym">Mytilus polymorpha</name>
    <dbReference type="NCBI Taxonomy" id="45954"/>
    <lineage>
        <taxon>Eukaryota</taxon>
        <taxon>Metazoa</taxon>
        <taxon>Spiralia</taxon>
        <taxon>Lophotrochozoa</taxon>
        <taxon>Mollusca</taxon>
        <taxon>Bivalvia</taxon>
        <taxon>Autobranchia</taxon>
        <taxon>Heteroconchia</taxon>
        <taxon>Euheterodonta</taxon>
        <taxon>Imparidentia</taxon>
        <taxon>Neoheterodontei</taxon>
        <taxon>Myida</taxon>
        <taxon>Dreissenoidea</taxon>
        <taxon>Dreissenidae</taxon>
        <taxon>Dreissena</taxon>
    </lineage>
</organism>
<gene>
    <name evidence="2" type="ORF">DPMN_135484</name>
</gene>
<name>A0A9D4FZ92_DREPO</name>
<reference evidence="2" key="1">
    <citation type="journal article" date="2019" name="bioRxiv">
        <title>The Genome of the Zebra Mussel, Dreissena polymorpha: A Resource for Invasive Species Research.</title>
        <authorList>
            <person name="McCartney M.A."/>
            <person name="Auch B."/>
            <person name="Kono T."/>
            <person name="Mallez S."/>
            <person name="Zhang Y."/>
            <person name="Obille A."/>
            <person name="Becker A."/>
            <person name="Abrahante J.E."/>
            <person name="Garbe J."/>
            <person name="Badalamenti J.P."/>
            <person name="Herman A."/>
            <person name="Mangelson H."/>
            <person name="Liachko I."/>
            <person name="Sullivan S."/>
            <person name="Sone E.D."/>
            <person name="Koren S."/>
            <person name="Silverstein K.A.T."/>
            <person name="Beckman K.B."/>
            <person name="Gohl D.M."/>
        </authorList>
    </citation>
    <scope>NUCLEOTIDE SEQUENCE</scope>
    <source>
        <strain evidence="2">Duluth1</strain>
        <tissue evidence="2">Whole animal</tissue>
    </source>
</reference>
<dbReference type="Proteomes" id="UP000828390">
    <property type="component" value="Unassembled WGS sequence"/>
</dbReference>